<proteinExistence type="predicted"/>
<comment type="caution">
    <text evidence="1">The sequence shown here is derived from an EMBL/GenBank/DDBJ whole genome shotgun (WGS) entry which is preliminary data.</text>
</comment>
<name>A0ABS8NF49_9BACT</name>
<accession>A0ABS8NF49</accession>
<dbReference type="EMBL" id="JAJKFW010000006">
    <property type="protein sequence ID" value="MCC9641473.1"/>
    <property type="molecule type" value="Genomic_DNA"/>
</dbReference>
<reference evidence="1" key="1">
    <citation type="submission" date="2021-11" db="EMBL/GenBank/DDBJ databases">
        <title>Genome sequence.</title>
        <authorList>
            <person name="Sun Q."/>
        </authorList>
    </citation>
    <scope>NUCLEOTIDE SEQUENCE</scope>
    <source>
        <strain evidence="1">JC740</strain>
    </source>
</reference>
<protein>
    <submittedName>
        <fullName evidence="1">Uncharacterized protein</fullName>
    </submittedName>
</protein>
<evidence type="ECO:0000313" key="2">
    <source>
        <dbReference type="Proteomes" id="UP001430306"/>
    </source>
</evidence>
<organism evidence="1 2">
    <name type="scientific">Rhodopirellula halodulae</name>
    <dbReference type="NCBI Taxonomy" id="2894198"/>
    <lineage>
        <taxon>Bacteria</taxon>
        <taxon>Pseudomonadati</taxon>
        <taxon>Planctomycetota</taxon>
        <taxon>Planctomycetia</taxon>
        <taxon>Pirellulales</taxon>
        <taxon>Pirellulaceae</taxon>
        <taxon>Rhodopirellula</taxon>
    </lineage>
</organism>
<evidence type="ECO:0000313" key="1">
    <source>
        <dbReference type="EMBL" id="MCC9641473.1"/>
    </source>
</evidence>
<keyword evidence="2" id="KW-1185">Reference proteome</keyword>
<dbReference type="RefSeq" id="WP_230271623.1">
    <property type="nucleotide sequence ID" value="NZ_JAJKFW010000006.1"/>
</dbReference>
<dbReference type="Proteomes" id="UP001430306">
    <property type="component" value="Unassembled WGS sequence"/>
</dbReference>
<sequence length="149" mass="16918">MNTLNDQSLSVVAGYLHRCGHHHPDNVRDRSHHFVGLAKQRLQSQAEQAEAAENEQEQLPRVTLEVAMEELFFHPAAEFPLQGKRRRQVIPQSGLRVLRPNETPALIGPLRPQWWAQMAARHIQQPIWNLMGWVDAGTAPQPEAMTDGQ</sequence>
<gene>
    <name evidence="1" type="ORF">LOC71_04250</name>
</gene>